<reference evidence="2" key="1">
    <citation type="journal article" date="2014" name="Int. J. Syst. Evol. Microbiol.">
        <title>Complete genome of a new Firmicutes species belonging to the dominant human colonic microbiota ('Ruminococcus bicirculans') reveals two chromosomes and a selective capacity to utilize plant glucans.</title>
        <authorList>
            <consortium name="NISC Comparative Sequencing Program"/>
            <person name="Wegmann U."/>
            <person name="Louis P."/>
            <person name="Goesmann A."/>
            <person name="Henrissat B."/>
            <person name="Duncan S.H."/>
            <person name="Flint H.J."/>
        </authorList>
    </citation>
    <scope>NUCLEOTIDE SEQUENCE</scope>
    <source>
        <strain evidence="2">NBRC 109915</strain>
    </source>
</reference>
<keyword evidence="3" id="KW-1185">Reference proteome</keyword>
<protein>
    <recommendedName>
        <fullName evidence="1">MobA/VirD2-like nuclease domain-containing protein</fullName>
    </recommendedName>
</protein>
<feature type="domain" description="MobA/VirD2-like nuclease" evidence="1">
    <location>
        <begin position="73"/>
        <end position="204"/>
    </location>
</feature>
<dbReference type="RefSeq" id="WP_284375873.1">
    <property type="nucleotide sequence ID" value="NZ_BSNL01000003.1"/>
</dbReference>
<comment type="caution">
    <text evidence="2">The sequence shown here is derived from an EMBL/GenBank/DDBJ whole genome shotgun (WGS) entry which is preliminary data.</text>
</comment>
<reference evidence="2" key="2">
    <citation type="submission" date="2023-01" db="EMBL/GenBank/DDBJ databases">
        <title>Draft genome sequence of Sulfitobacter pacificus strain NBRC 109915.</title>
        <authorList>
            <person name="Sun Q."/>
            <person name="Mori K."/>
        </authorList>
    </citation>
    <scope>NUCLEOTIDE SEQUENCE</scope>
    <source>
        <strain evidence="2">NBRC 109915</strain>
    </source>
</reference>
<accession>A0ABQ5VNX1</accession>
<evidence type="ECO:0000259" key="1">
    <source>
        <dbReference type="Pfam" id="PF03432"/>
    </source>
</evidence>
<organism evidence="2 3">
    <name type="scientific">Sulfitobacter pacificus</name>
    <dbReference type="NCBI Taxonomy" id="1499314"/>
    <lineage>
        <taxon>Bacteria</taxon>
        <taxon>Pseudomonadati</taxon>
        <taxon>Pseudomonadota</taxon>
        <taxon>Alphaproteobacteria</taxon>
        <taxon>Rhodobacterales</taxon>
        <taxon>Roseobacteraceae</taxon>
        <taxon>Sulfitobacter</taxon>
    </lineage>
</organism>
<dbReference type="EMBL" id="BSNL01000003">
    <property type="protein sequence ID" value="GLQ28862.1"/>
    <property type="molecule type" value="Genomic_DNA"/>
</dbReference>
<dbReference type="Proteomes" id="UP001161388">
    <property type="component" value="Unassembled WGS sequence"/>
</dbReference>
<gene>
    <name evidence="2" type="ORF">GCM10007927_36650</name>
</gene>
<sequence>MRLNDAVHDVTGEVFRDGWSRVRGSMQGLQAGRQKQLVRAAAGHRAAVFKAIRSGGTHTKSQLANQLDYLTTKSTHIVDSSGFLDGKSKLEAKEVKDLTERFSKRWSAGFKPKLGQTTHMLMSYPIGTKGEDVRDITANVAQRFFQSDEGHFDFIIAVHEDRDHPHAHIVLNRRSQEGEFFFLARDHRFNYDDFRLAMVEEAEKFGVRLEATRRLDRGVIHYPARTREVYAAKEEGRVPEPRARVGADLTRALEEIANTRTIYHSLAAEASADNREDIANALFRSGELLAKGGKLTSEGGVYMAEDQSFEDLRTRYADQVERIQGMIAEKPETERPRLEKSLNEIQSRLAHMQPLGLRSVTLTEKPSDGGVYSEVNIDRDQLERLQDPEVRAQVDTALRGTGISSSVVVARMESGAQNAALERQWIADDLARVAEKDGLNLVRRADLETARETLNRAHVQLGIALERHQVLRQDGVIDEARDAVLSERNDHLVEERDAKPAETGPTADADLRRVIDHERAGNLHSPFPDEGQRLNYREAVERELEETQIERLRGGDVDVLKDQIEDRLDRLYAAKHYLQSDGATANSEATRAVVEEIADREYELNRADLVDGESERGETH</sequence>
<proteinExistence type="predicted"/>
<dbReference type="InterPro" id="IPR005094">
    <property type="entry name" value="Endonuclease_MobA/VirD2"/>
</dbReference>
<name>A0ABQ5VNX1_9RHOB</name>
<evidence type="ECO:0000313" key="2">
    <source>
        <dbReference type="EMBL" id="GLQ28862.1"/>
    </source>
</evidence>
<dbReference type="Pfam" id="PF03432">
    <property type="entry name" value="Relaxase"/>
    <property type="match status" value="1"/>
</dbReference>
<evidence type="ECO:0000313" key="3">
    <source>
        <dbReference type="Proteomes" id="UP001161388"/>
    </source>
</evidence>